<keyword evidence="3" id="KW-1185">Reference proteome</keyword>
<dbReference type="Pfam" id="PF06941">
    <property type="entry name" value="NT5C"/>
    <property type="match status" value="1"/>
</dbReference>
<dbReference type="Proteomes" id="UP000056453">
    <property type="component" value="Unassembled WGS sequence"/>
</dbReference>
<accession>A0AAW3MY36</accession>
<organism evidence="2 3">
    <name type="scientific">Burkholderia ubonensis</name>
    <dbReference type="NCBI Taxonomy" id="101571"/>
    <lineage>
        <taxon>Bacteria</taxon>
        <taxon>Pseudomonadati</taxon>
        <taxon>Pseudomonadota</taxon>
        <taxon>Betaproteobacteria</taxon>
        <taxon>Burkholderiales</taxon>
        <taxon>Burkholderiaceae</taxon>
        <taxon>Burkholderia</taxon>
        <taxon>Burkholderia cepacia complex</taxon>
    </lineage>
</organism>
<name>A0AAW3MY36_9BURK</name>
<evidence type="ECO:0000256" key="1">
    <source>
        <dbReference type="ARBA" id="ARBA00009589"/>
    </source>
</evidence>
<evidence type="ECO:0008006" key="4">
    <source>
        <dbReference type="Google" id="ProtNLM"/>
    </source>
</evidence>
<proteinExistence type="inferred from homology"/>
<evidence type="ECO:0000313" key="3">
    <source>
        <dbReference type="Proteomes" id="UP000056453"/>
    </source>
</evidence>
<dbReference type="GO" id="GO:0009264">
    <property type="term" value="P:deoxyribonucleotide catabolic process"/>
    <property type="evidence" value="ECO:0007669"/>
    <property type="project" value="InterPro"/>
</dbReference>
<dbReference type="Gene3D" id="3.40.50.1000">
    <property type="entry name" value="HAD superfamily/HAD-like"/>
    <property type="match status" value="1"/>
</dbReference>
<evidence type="ECO:0000313" key="2">
    <source>
        <dbReference type="EMBL" id="KVP98228.1"/>
    </source>
</evidence>
<dbReference type="GO" id="GO:0008253">
    <property type="term" value="F:5'-nucleotidase activity"/>
    <property type="evidence" value="ECO:0007669"/>
    <property type="project" value="InterPro"/>
</dbReference>
<dbReference type="InterPro" id="IPR036412">
    <property type="entry name" value="HAD-like_sf"/>
</dbReference>
<dbReference type="InterPro" id="IPR023214">
    <property type="entry name" value="HAD_sf"/>
</dbReference>
<sequence length="168" mass="18521">MTDTAIELPNINIDLDGVMVDFYGETTRILGAPYKSLPSAEAWGRLEQVDHLFRNLPMLPDALDLWKGLQGLGRRRILTAKPKPTGKLITAAGDKIAWVREQVCSQVPVIVVEHGLMKARWARPGDVLIDDLERNIAAWEAAGGIGILHRSARETLEQLDRILAAVPA</sequence>
<dbReference type="RefSeq" id="WP_059925357.1">
    <property type="nucleotide sequence ID" value="NZ_LPBG01000047.1"/>
</dbReference>
<dbReference type="EMBL" id="LPBJ01000047">
    <property type="protein sequence ID" value="KVP98228.1"/>
    <property type="molecule type" value="Genomic_DNA"/>
</dbReference>
<dbReference type="SUPFAM" id="SSF56784">
    <property type="entry name" value="HAD-like"/>
    <property type="match status" value="1"/>
</dbReference>
<dbReference type="InterPro" id="IPR010708">
    <property type="entry name" value="5'(3')-deoxyribonucleotidase"/>
</dbReference>
<reference evidence="2 3" key="1">
    <citation type="submission" date="2015-11" db="EMBL/GenBank/DDBJ databases">
        <title>Expanding the genomic diversity of Burkholderia species for the development of highly accurate diagnostics.</title>
        <authorList>
            <person name="Sahl J."/>
            <person name="Keim P."/>
            <person name="Wagner D."/>
        </authorList>
    </citation>
    <scope>NUCLEOTIDE SEQUENCE [LARGE SCALE GENOMIC DNA]</scope>
    <source>
        <strain evidence="2 3">MSMB1808WGS</strain>
    </source>
</reference>
<dbReference type="AlphaFoldDB" id="A0AAW3MY36"/>
<protein>
    <recommendedName>
        <fullName evidence="4">Haloacid dehalogenase</fullName>
    </recommendedName>
</protein>
<comment type="similarity">
    <text evidence="1">Belongs to the 5'(3')-deoxyribonucleotidase family.</text>
</comment>
<gene>
    <name evidence="2" type="ORF">WJ96_06815</name>
</gene>
<comment type="caution">
    <text evidence="2">The sequence shown here is derived from an EMBL/GenBank/DDBJ whole genome shotgun (WGS) entry which is preliminary data.</text>
</comment>